<dbReference type="AlphaFoldDB" id="A0A511J7J1"/>
<comment type="caution">
    <text evidence="2">The sequence shown here is derived from an EMBL/GenBank/DDBJ whole genome shotgun (WGS) entry which is preliminary data.</text>
</comment>
<evidence type="ECO:0000313" key="2">
    <source>
        <dbReference type="EMBL" id="GEL93961.1"/>
    </source>
</evidence>
<dbReference type="GO" id="GO:0005975">
    <property type="term" value="P:carbohydrate metabolic process"/>
    <property type="evidence" value="ECO:0007669"/>
    <property type="project" value="UniProtKB-ARBA"/>
</dbReference>
<proteinExistence type="predicted"/>
<reference evidence="2 3" key="1">
    <citation type="submission" date="2019-07" db="EMBL/GenBank/DDBJ databases">
        <title>Whole genome shotgun sequence of Cellulomonas composti NBRC 100758.</title>
        <authorList>
            <person name="Hosoyama A."/>
            <person name="Uohara A."/>
            <person name="Ohji S."/>
            <person name="Ichikawa N."/>
        </authorList>
    </citation>
    <scope>NUCLEOTIDE SEQUENCE [LARGE SCALE GENOMIC DNA]</scope>
    <source>
        <strain evidence="2 3">NBRC 100758</strain>
    </source>
</reference>
<dbReference type="EMBL" id="BJWG01000002">
    <property type="protein sequence ID" value="GEL93961.1"/>
    <property type="molecule type" value="Genomic_DNA"/>
</dbReference>
<dbReference type="Proteomes" id="UP000321720">
    <property type="component" value="Unassembled WGS sequence"/>
</dbReference>
<dbReference type="InterPro" id="IPR013783">
    <property type="entry name" value="Ig-like_fold"/>
</dbReference>
<gene>
    <name evidence="2" type="ORF">CCO02nite_06190</name>
</gene>
<evidence type="ECO:0000313" key="3">
    <source>
        <dbReference type="Proteomes" id="UP000321720"/>
    </source>
</evidence>
<name>A0A511J7J1_9CELL</name>
<dbReference type="InterPro" id="IPR032109">
    <property type="entry name" value="Big_3_5"/>
</dbReference>
<dbReference type="Gene3D" id="2.60.40.10">
    <property type="entry name" value="Immunoglobulins"/>
    <property type="match status" value="1"/>
</dbReference>
<protein>
    <recommendedName>
        <fullName evidence="1">Bacterial Ig-like domain-containing protein</fullName>
    </recommendedName>
</protein>
<dbReference type="SUPFAM" id="SSF55486">
    <property type="entry name" value="Metalloproteases ('zincins'), catalytic domain"/>
    <property type="match status" value="1"/>
</dbReference>
<feature type="domain" description="Bacterial Ig-like" evidence="1">
    <location>
        <begin position="491"/>
        <end position="577"/>
    </location>
</feature>
<accession>A0A511J7J1</accession>
<organism evidence="2 3">
    <name type="scientific">Cellulomonas composti</name>
    <dbReference type="NCBI Taxonomy" id="266130"/>
    <lineage>
        <taxon>Bacteria</taxon>
        <taxon>Bacillati</taxon>
        <taxon>Actinomycetota</taxon>
        <taxon>Actinomycetes</taxon>
        <taxon>Micrococcales</taxon>
        <taxon>Cellulomonadaceae</taxon>
        <taxon>Cellulomonas</taxon>
    </lineage>
</organism>
<evidence type="ECO:0000259" key="1">
    <source>
        <dbReference type="Pfam" id="PF16640"/>
    </source>
</evidence>
<keyword evidence="3" id="KW-1185">Reference proteome</keyword>
<dbReference type="Pfam" id="PF16640">
    <property type="entry name" value="Big_3_5"/>
    <property type="match status" value="1"/>
</dbReference>
<sequence>MRTIDGHLLQVPAEADHPEQWLLQRDDGTLQELDAAAVPDDATPGAQASVTFAGEQAVRASVVAEAQTRTPGPMHAYVVAIDDSTRTDDISLAAAQASTSAMTAYWQREGGGAIESFDTAGATTLSYPGSCEASAWDVWNAAAAKFPGVAWNWSNHLLVYLPAGSGCTFGLGTLGGGYVLVGTTLLSATAHEVGHNLGLNHAWLDDGRTSREYWALYGPMALSINSYLPGKLDAGYRDQLALPDAAAHRQDLTWGSTQTVTITAQGAGTLNAVKVVDPGTGTPWYVEFRSGTGDDAGTYYASSKDAKWDGTYHGAGVHVSTWTSGGLVTHATPVVGTEVWATYRAGEWFVDDEGRVAVQVVSTTTTSATVRITTGGTGDAPRSRWSRTGKAVPALTVTPVTALAGARGRATVQIDDPSVTGGAYGALTVSLDGGTAQTLTPDATGRATWTSSRALAPGTFALAASYAGSASSWPATGSANLVVPAKSVTSVTASAADATYGTQGKVTVRVSAAQGTPSGTVTLWSGSEKVTAKTLTSAGTATLRTPASWGAGTRTLTVKYAGSAGRRASSTTTTLRVVKATPRVTVASTSTTKDAQSTVTVRVTGVGAQPGTGSVTLRIGSATVARDVQLTGSGLTRSVRIPVAKLPAGQILAVYSGNANLRPLTTKSSIVVTGAVARPADGGVPRAA</sequence>